<evidence type="ECO:0000256" key="3">
    <source>
        <dbReference type="ARBA" id="ARBA00010400"/>
    </source>
</evidence>
<evidence type="ECO:0000256" key="1">
    <source>
        <dbReference type="ARBA" id="ARBA00004340"/>
    </source>
</evidence>
<evidence type="ECO:0000256" key="5">
    <source>
        <dbReference type="ARBA" id="ARBA00022729"/>
    </source>
</evidence>
<accession>A0A225W2Z0</accession>
<comment type="subcellular location">
    <subcellularLocation>
        <location evidence="1">Host cell</location>
    </subcellularLocation>
    <subcellularLocation>
        <location evidence="2">Secreted</location>
    </subcellularLocation>
</comment>
<gene>
    <name evidence="8" type="ORF">PHMEG_00015609</name>
</gene>
<feature type="domain" description="RxLR effector PexRD54 WY" evidence="7">
    <location>
        <begin position="1"/>
        <end position="37"/>
    </location>
</feature>
<protein>
    <submittedName>
        <fullName evidence="8">RxLR effector protein</fullName>
    </submittedName>
</protein>
<reference evidence="9" key="1">
    <citation type="submission" date="2017-03" db="EMBL/GenBank/DDBJ databases">
        <title>Phytopthora megakarya and P. palmivora, two closely related causual agents of cacao black pod achieved similar genome size and gene model numbers by different mechanisms.</title>
        <authorList>
            <person name="Ali S."/>
            <person name="Shao J."/>
            <person name="Larry D.J."/>
            <person name="Kronmiller B."/>
            <person name="Shen D."/>
            <person name="Strem M.D."/>
            <person name="Melnick R.L."/>
            <person name="Guiltinan M.J."/>
            <person name="Tyler B.M."/>
            <person name="Meinhardt L.W."/>
            <person name="Bailey B.A."/>
        </authorList>
    </citation>
    <scope>NUCLEOTIDE SEQUENCE [LARGE SCALE GENOMIC DNA]</scope>
    <source>
        <strain evidence="9">zdho120</strain>
    </source>
</reference>
<sequence length="484" mass="55720">WLVKGTSTDDVFKAFELNMAGSRIFENPKFVIWALYVTKVEKRNPEEIILSKLMTRFDAYSLPKMLIEAEKVSTMKAFATSLQTQQRQVCLSGGKFTNSVYKLLKLDETWTDLFTSPQFFTWTSYVDAFNRRNREQLVSILRNLTTYYDDATLSMMLEATMKVSTTKQLKYWLTIRKPASKVFETMKLTNGDNLFTNPKFLVWLTYVDDFNNINPREAKSAASVLAAHFGNAGLSKILNAAMKDEATMAVAFKLQGQRLETWKKSNIHPLDVLELLNLEWRGILANPLLASWIRYMADFNARNPTKQLDMIDILSLYIKNDGRLAELLEAGRKVPATKQISVALQYEWFAKWESMRFTPSDAFKAVGLKGIYEATGPLLSDPALNFWVRYMNEFNRKHPTKKTSLIDTLRQNYHDEAILYMITAAKTEPTTKLTAENLEVSLLTKWVLEKKNPAVVARWYGADKSGAIYEKYRAKYISRWSDRA</sequence>
<evidence type="ECO:0000313" key="8">
    <source>
        <dbReference type="EMBL" id="OWZ11377.1"/>
    </source>
</evidence>
<dbReference type="Proteomes" id="UP000198211">
    <property type="component" value="Unassembled WGS sequence"/>
</dbReference>
<evidence type="ECO:0000313" key="9">
    <source>
        <dbReference type="Proteomes" id="UP000198211"/>
    </source>
</evidence>
<comment type="caution">
    <text evidence="8">The sequence shown here is derived from an EMBL/GenBank/DDBJ whole genome shotgun (WGS) entry which is preliminary data.</text>
</comment>
<dbReference type="Pfam" id="PF22748">
    <property type="entry name" value="PexRD54_WY"/>
    <property type="match status" value="2"/>
</dbReference>
<evidence type="ECO:0000259" key="7">
    <source>
        <dbReference type="Pfam" id="PF22748"/>
    </source>
</evidence>
<name>A0A225W2Z0_9STRA</name>
<proteinExistence type="inferred from homology"/>
<keyword evidence="9" id="KW-1185">Reference proteome</keyword>
<feature type="non-terminal residue" evidence="8">
    <location>
        <position position="1"/>
    </location>
</feature>
<dbReference type="OrthoDB" id="129346at2759"/>
<dbReference type="EMBL" id="NBNE01002141">
    <property type="protein sequence ID" value="OWZ11377.1"/>
    <property type="molecule type" value="Genomic_DNA"/>
</dbReference>
<keyword evidence="5" id="KW-0732">Signal</keyword>
<evidence type="ECO:0000256" key="6">
    <source>
        <dbReference type="ARBA" id="ARBA00023026"/>
    </source>
</evidence>
<keyword evidence="6" id="KW-0843">Virulence</keyword>
<keyword evidence="4" id="KW-0964">Secreted</keyword>
<dbReference type="GO" id="GO:0043657">
    <property type="term" value="C:host cell"/>
    <property type="evidence" value="ECO:0007669"/>
    <property type="project" value="UniProtKB-SubCell"/>
</dbReference>
<dbReference type="AlphaFoldDB" id="A0A225W2Z0"/>
<dbReference type="InterPro" id="IPR054463">
    <property type="entry name" value="PexRD54_WY"/>
</dbReference>
<evidence type="ECO:0000256" key="4">
    <source>
        <dbReference type="ARBA" id="ARBA00022525"/>
    </source>
</evidence>
<comment type="similarity">
    <text evidence="3">Belongs to the RxLR effector family.</text>
</comment>
<feature type="domain" description="RxLR effector PexRD54 WY" evidence="7">
    <location>
        <begin position="168"/>
        <end position="207"/>
    </location>
</feature>
<evidence type="ECO:0000256" key="2">
    <source>
        <dbReference type="ARBA" id="ARBA00004613"/>
    </source>
</evidence>
<dbReference type="GO" id="GO:0005576">
    <property type="term" value="C:extracellular region"/>
    <property type="evidence" value="ECO:0007669"/>
    <property type="project" value="UniProtKB-SubCell"/>
</dbReference>
<organism evidence="8 9">
    <name type="scientific">Phytophthora megakarya</name>
    <dbReference type="NCBI Taxonomy" id="4795"/>
    <lineage>
        <taxon>Eukaryota</taxon>
        <taxon>Sar</taxon>
        <taxon>Stramenopiles</taxon>
        <taxon>Oomycota</taxon>
        <taxon>Peronosporomycetes</taxon>
        <taxon>Peronosporales</taxon>
        <taxon>Peronosporaceae</taxon>
        <taxon>Phytophthora</taxon>
    </lineage>
</organism>